<dbReference type="Gene3D" id="3.80.10.10">
    <property type="entry name" value="Ribonuclease Inhibitor"/>
    <property type="match status" value="4"/>
</dbReference>
<dbReference type="PANTHER" id="PTHR13318">
    <property type="entry name" value="PARTNER OF PAIRED, ISOFORM B-RELATED"/>
    <property type="match status" value="1"/>
</dbReference>
<name>A0A8S9JKT7_BRACR</name>
<dbReference type="Pfam" id="PF25372">
    <property type="entry name" value="DUF7885"/>
    <property type="match status" value="2"/>
</dbReference>
<dbReference type="EMBL" id="QGKW02001660">
    <property type="protein sequence ID" value="KAF2581987.1"/>
    <property type="molecule type" value="Genomic_DNA"/>
</dbReference>
<dbReference type="SUPFAM" id="SSF52058">
    <property type="entry name" value="L domain-like"/>
    <property type="match status" value="1"/>
</dbReference>
<dbReference type="PANTHER" id="PTHR13318:SF37">
    <property type="entry name" value="F-BOX DOMAIN-CONTAINING PROTEIN"/>
    <property type="match status" value="1"/>
</dbReference>
<dbReference type="SMART" id="SM00367">
    <property type="entry name" value="LRR_CC"/>
    <property type="match status" value="18"/>
</dbReference>
<dbReference type="Pfam" id="PF13516">
    <property type="entry name" value="LRR_6"/>
    <property type="match status" value="2"/>
</dbReference>
<feature type="domain" description="F-box/LRR-repeat protein 15-like leucin rich repeat" evidence="1">
    <location>
        <begin position="162"/>
        <end position="319"/>
    </location>
</feature>
<accession>A0A8S9JKT7</accession>
<dbReference type="SUPFAM" id="SSF52047">
    <property type="entry name" value="RNI-like"/>
    <property type="match status" value="1"/>
</dbReference>
<dbReference type="InterPro" id="IPR057207">
    <property type="entry name" value="FBXL15_LRR"/>
</dbReference>
<evidence type="ECO:0000313" key="2">
    <source>
        <dbReference type="EMBL" id="KAF2581987.1"/>
    </source>
</evidence>
<organism evidence="2 3">
    <name type="scientific">Brassica cretica</name>
    <name type="common">Mustard</name>
    <dbReference type="NCBI Taxonomy" id="69181"/>
    <lineage>
        <taxon>Eukaryota</taxon>
        <taxon>Viridiplantae</taxon>
        <taxon>Streptophyta</taxon>
        <taxon>Embryophyta</taxon>
        <taxon>Tracheophyta</taxon>
        <taxon>Spermatophyta</taxon>
        <taxon>Magnoliopsida</taxon>
        <taxon>eudicotyledons</taxon>
        <taxon>Gunneridae</taxon>
        <taxon>Pentapetalae</taxon>
        <taxon>rosids</taxon>
        <taxon>malvids</taxon>
        <taxon>Brassicales</taxon>
        <taxon>Brassicaceae</taxon>
        <taxon>Brassiceae</taxon>
        <taxon>Brassica</taxon>
    </lineage>
</organism>
<dbReference type="InterPro" id="IPR032675">
    <property type="entry name" value="LRR_dom_sf"/>
</dbReference>
<dbReference type="FunFam" id="3.80.10.10:FF:002756">
    <property type="entry name" value="F-box/LRR-repeat protein 3"/>
    <property type="match status" value="1"/>
</dbReference>
<dbReference type="AlphaFoldDB" id="A0A8S9JKT7"/>
<dbReference type="FunFam" id="3.80.10.10:FF:002762">
    <property type="entry name" value="F-box/LRR-repeat protein 3"/>
    <property type="match status" value="1"/>
</dbReference>
<sequence>MKKAKQVQHMISKPFDLLSEELVFIILDLVAQSPSDLKSFSLTCKWFYQVEARHRRSLKPLRAEYLPRILTRYRNTSDLDLTFCPRITDYALSVVGCLSGPTLRSVDLSRSFSFSAAGLLRLAVKCSSLVEIDLSNATEMRDAAAAVVAEAKSLERLKLGRCKKLTDMGIGCIAVGCRKLKRVSLKWCVGVGDLGVGLLAVKCKDLRSLDLSYLPITGKCLHDVLKLQHLEELLLQGCFGVDDDSLKSLTHHCNSLKNLDASSCQNLTQRGLTSLLSGAICLERLDLAHSSSVISLDFASSLNKVSSALQSIRLDGCSVTCDGLKAIGTLCISLREVSLSKCVTVTDEGLSCLVMKLKDLRKLDITCCRKLTGVSITQVANSCPLLVSLKMESCSLVSRDAFWLLGHKCRLLEELDFTDNEIDDEGLKSISSCRSLSSLKLGICLNITDRGLSYIGMGCSNLRELDLYRSVGITDIGISSIAQGCCHLETINISYCKDITDKSLVSLSKCSMLQTFESRGCPHITCQGLAAIAVRCKRLTKLDLKKCPFINDSGLLTLAHFSQGLKQISVSETGVTDVGLVSLANIGCLQNIAAVNTRGLSPSGVAAALVGCGGLRKAKLHASLRSLVPPSLITHMEARGCAFLWKDYNNHNNSNTLQEQAELDPKYWKLQLEEDIEL</sequence>
<evidence type="ECO:0000259" key="1">
    <source>
        <dbReference type="Pfam" id="PF25372"/>
    </source>
</evidence>
<gene>
    <name evidence="2" type="ORF">F2Q68_00000019</name>
</gene>
<protein>
    <recommendedName>
        <fullName evidence="1">F-box/LRR-repeat protein 15-like leucin rich repeat domain-containing protein</fullName>
    </recommendedName>
</protein>
<dbReference type="InterPro" id="IPR001611">
    <property type="entry name" value="Leu-rich_rpt"/>
</dbReference>
<dbReference type="GO" id="GO:0031146">
    <property type="term" value="P:SCF-dependent proteasomal ubiquitin-dependent protein catabolic process"/>
    <property type="evidence" value="ECO:0007669"/>
    <property type="project" value="TreeGrafter"/>
</dbReference>
<comment type="caution">
    <text evidence="2">The sequence shown here is derived from an EMBL/GenBank/DDBJ whole genome shotgun (WGS) entry which is preliminary data.</text>
</comment>
<proteinExistence type="predicted"/>
<dbReference type="GO" id="GO:0019005">
    <property type="term" value="C:SCF ubiquitin ligase complex"/>
    <property type="evidence" value="ECO:0007669"/>
    <property type="project" value="TreeGrafter"/>
</dbReference>
<evidence type="ECO:0000313" key="3">
    <source>
        <dbReference type="Proteomes" id="UP000712281"/>
    </source>
</evidence>
<dbReference type="InterPro" id="IPR006553">
    <property type="entry name" value="Leu-rich_rpt_Cys-con_subtyp"/>
</dbReference>
<reference evidence="2" key="1">
    <citation type="submission" date="2019-12" db="EMBL/GenBank/DDBJ databases">
        <title>Genome sequencing and annotation of Brassica cretica.</title>
        <authorList>
            <person name="Studholme D.J."/>
            <person name="Sarris P.F."/>
        </authorList>
    </citation>
    <scope>NUCLEOTIDE SEQUENCE</scope>
    <source>
        <strain evidence="2">PFS-001/15</strain>
        <tissue evidence="2">Leaf</tissue>
    </source>
</reference>
<dbReference type="Proteomes" id="UP000712281">
    <property type="component" value="Unassembled WGS sequence"/>
</dbReference>
<dbReference type="FunFam" id="3.80.10.10:FF:001072">
    <property type="entry name" value="F-box/LRR-repeat protein 3"/>
    <property type="match status" value="1"/>
</dbReference>
<feature type="domain" description="F-box/LRR-repeat protein 15-like leucin rich repeat" evidence="1">
    <location>
        <begin position="330"/>
        <end position="481"/>
    </location>
</feature>